<keyword evidence="5 6" id="KW-0472">Membrane</keyword>
<organism evidence="7 8">
    <name type="scientific">Coprinopsis marcescibilis</name>
    <name type="common">Agaric fungus</name>
    <name type="synonym">Psathyrella marcescibilis</name>
    <dbReference type="NCBI Taxonomy" id="230819"/>
    <lineage>
        <taxon>Eukaryota</taxon>
        <taxon>Fungi</taxon>
        <taxon>Dikarya</taxon>
        <taxon>Basidiomycota</taxon>
        <taxon>Agaricomycotina</taxon>
        <taxon>Agaricomycetes</taxon>
        <taxon>Agaricomycetidae</taxon>
        <taxon>Agaricales</taxon>
        <taxon>Agaricineae</taxon>
        <taxon>Psathyrellaceae</taxon>
        <taxon>Coprinopsis</taxon>
    </lineage>
</organism>
<dbReference type="AlphaFoldDB" id="A0A5C3KW86"/>
<keyword evidence="8" id="KW-1185">Reference proteome</keyword>
<evidence type="ECO:0000313" key="7">
    <source>
        <dbReference type="EMBL" id="TFK24123.1"/>
    </source>
</evidence>
<name>A0A5C3KW86_COPMA</name>
<evidence type="ECO:0000256" key="5">
    <source>
        <dbReference type="ARBA" id="ARBA00023136"/>
    </source>
</evidence>
<reference evidence="7 8" key="1">
    <citation type="journal article" date="2019" name="Nat. Ecol. Evol.">
        <title>Megaphylogeny resolves global patterns of mushroom evolution.</title>
        <authorList>
            <person name="Varga T."/>
            <person name="Krizsan K."/>
            <person name="Foldi C."/>
            <person name="Dima B."/>
            <person name="Sanchez-Garcia M."/>
            <person name="Sanchez-Ramirez S."/>
            <person name="Szollosi G.J."/>
            <person name="Szarkandi J.G."/>
            <person name="Papp V."/>
            <person name="Albert L."/>
            <person name="Andreopoulos W."/>
            <person name="Angelini C."/>
            <person name="Antonin V."/>
            <person name="Barry K.W."/>
            <person name="Bougher N.L."/>
            <person name="Buchanan P."/>
            <person name="Buyck B."/>
            <person name="Bense V."/>
            <person name="Catcheside P."/>
            <person name="Chovatia M."/>
            <person name="Cooper J."/>
            <person name="Damon W."/>
            <person name="Desjardin D."/>
            <person name="Finy P."/>
            <person name="Geml J."/>
            <person name="Haridas S."/>
            <person name="Hughes K."/>
            <person name="Justo A."/>
            <person name="Karasinski D."/>
            <person name="Kautmanova I."/>
            <person name="Kiss B."/>
            <person name="Kocsube S."/>
            <person name="Kotiranta H."/>
            <person name="LaButti K.M."/>
            <person name="Lechner B.E."/>
            <person name="Liimatainen K."/>
            <person name="Lipzen A."/>
            <person name="Lukacs Z."/>
            <person name="Mihaltcheva S."/>
            <person name="Morgado L.N."/>
            <person name="Niskanen T."/>
            <person name="Noordeloos M.E."/>
            <person name="Ohm R.A."/>
            <person name="Ortiz-Santana B."/>
            <person name="Ovrebo C."/>
            <person name="Racz N."/>
            <person name="Riley R."/>
            <person name="Savchenko A."/>
            <person name="Shiryaev A."/>
            <person name="Soop K."/>
            <person name="Spirin V."/>
            <person name="Szebenyi C."/>
            <person name="Tomsovsky M."/>
            <person name="Tulloss R.E."/>
            <person name="Uehling J."/>
            <person name="Grigoriev I.V."/>
            <person name="Vagvolgyi C."/>
            <person name="Papp T."/>
            <person name="Martin F.M."/>
            <person name="Miettinen O."/>
            <person name="Hibbett D.S."/>
            <person name="Nagy L.G."/>
        </authorList>
    </citation>
    <scope>NUCLEOTIDE SEQUENCE [LARGE SCALE GENOMIC DNA]</scope>
    <source>
        <strain evidence="7 8">CBS 121175</strain>
    </source>
</reference>
<dbReference type="Proteomes" id="UP000307440">
    <property type="component" value="Unassembled WGS sequence"/>
</dbReference>
<protein>
    <submittedName>
        <fullName evidence="7">Uncharacterized protein</fullName>
    </submittedName>
</protein>
<evidence type="ECO:0000256" key="1">
    <source>
        <dbReference type="ARBA" id="ARBA00004477"/>
    </source>
</evidence>
<evidence type="ECO:0000256" key="6">
    <source>
        <dbReference type="SAM" id="Phobius"/>
    </source>
</evidence>
<keyword evidence="3" id="KW-0256">Endoplasmic reticulum</keyword>
<accession>A0A5C3KW86</accession>
<proteinExistence type="predicted"/>
<gene>
    <name evidence="7" type="ORF">FA15DRAFT_619857</name>
</gene>
<feature type="transmembrane region" description="Helical" evidence="6">
    <location>
        <begin position="54"/>
        <end position="75"/>
    </location>
</feature>
<dbReference type="GO" id="GO:0005789">
    <property type="term" value="C:endoplasmic reticulum membrane"/>
    <property type="evidence" value="ECO:0007669"/>
    <property type="project" value="UniProtKB-SubCell"/>
</dbReference>
<keyword evidence="2 6" id="KW-0812">Transmembrane</keyword>
<evidence type="ECO:0000256" key="3">
    <source>
        <dbReference type="ARBA" id="ARBA00022824"/>
    </source>
</evidence>
<dbReference type="EMBL" id="ML210206">
    <property type="protein sequence ID" value="TFK24123.1"/>
    <property type="molecule type" value="Genomic_DNA"/>
</dbReference>
<evidence type="ECO:0000256" key="4">
    <source>
        <dbReference type="ARBA" id="ARBA00022989"/>
    </source>
</evidence>
<evidence type="ECO:0000313" key="8">
    <source>
        <dbReference type="Proteomes" id="UP000307440"/>
    </source>
</evidence>
<keyword evidence="4 6" id="KW-1133">Transmembrane helix</keyword>
<evidence type="ECO:0000256" key="2">
    <source>
        <dbReference type="ARBA" id="ARBA00022692"/>
    </source>
</evidence>
<dbReference type="Pfam" id="PF11779">
    <property type="entry name" value="SPT_ssu-like"/>
    <property type="match status" value="1"/>
</dbReference>
<dbReference type="STRING" id="230819.A0A5C3KW86"/>
<comment type="subcellular location">
    <subcellularLocation>
        <location evidence="1">Endoplasmic reticulum membrane</location>
        <topology evidence="1">Multi-pass membrane protein</topology>
    </subcellularLocation>
</comment>
<sequence length="121" mass="14110">MATIAARPDVLPPAKPDLTFARKPTSKIAIFFWRWRMWFEATFVLSMLEPWEKILLITLFAVMYLFVMSAIVKYFPRHLTVMQQRAMYYLWGQEGDVRLVWQWLGFGDSTTSGAGGLLKEL</sequence>
<dbReference type="InterPro" id="IPR024512">
    <property type="entry name" value="Ser_palmitoyltrfase_ssu-like"/>
</dbReference>
<dbReference type="OrthoDB" id="202672at2759"/>